<keyword evidence="4" id="KW-0472">Membrane</keyword>
<evidence type="ECO:0000256" key="2">
    <source>
        <dbReference type="ARBA" id="ARBA00006275"/>
    </source>
</evidence>
<keyword evidence="3" id="KW-0732">Signal</keyword>
<comment type="caution">
    <text evidence="8">The sequence shown here is derived from an EMBL/GenBank/DDBJ whole genome shotgun (WGS) entry which is preliminary data.</text>
</comment>
<proteinExistence type="inferred from homology"/>
<organism evidence="8 9">
    <name type="scientific">Flavivirga jejuensis</name>
    <dbReference type="NCBI Taxonomy" id="870487"/>
    <lineage>
        <taxon>Bacteria</taxon>
        <taxon>Pseudomonadati</taxon>
        <taxon>Bacteroidota</taxon>
        <taxon>Flavobacteriia</taxon>
        <taxon>Flavobacteriales</taxon>
        <taxon>Flavobacteriaceae</taxon>
        <taxon>Flavivirga</taxon>
    </lineage>
</organism>
<evidence type="ECO:0000313" key="8">
    <source>
        <dbReference type="EMBL" id="MDO5973726.1"/>
    </source>
</evidence>
<dbReference type="Pfam" id="PF07980">
    <property type="entry name" value="SusD_RagB"/>
    <property type="match status" value="1"/>
</dbReference>
<evidence type="ECO:0000313" key="9">
    <source>
        <dbReference type="Proteomes" id="UP001176806"/>
    </source>
</evidence>
<gene>
    <name evidence="8" type="ORF">Q4Q40_05980</name>
</gene>
<dbReference type="Gene3D" id="2.20.20.130">
    <property type="match status" value="1"/>
</dbReference>
<dbReference type="Pfam" id="PF14322">
    <property type="entry name" value="SusD-like_3"/>
    <property type="match status" value="1"/>
</dbReference>
<evidence type="ECO:0000256" key="4">
    <source>
        <dbReference type="ARBA" id="ARBA00023136"/>
    </source>
</evidence>
<dbReference type="PROSITE" id="PS51257">
    <property type="entry name" value="PROKAR_LIPOPROTEIN"/>
    <property type="match status" value="1"/>
</dbReference>
<evidence type="ECO:0000259" key="6">
    <source>
        <dbReference type="Pfam" id="PF07980"/>
    </source>
</evidence>
<comment type="similarity">
    <text evidence="2">Belongs to the SusD family.</text>
</comment>
<dbReference type="InterPro" id="IPR033985">
    <property type="entry name" value="SusD-like_N"/>
</dbReference>
<keyword evidence="9" id="KW-1185">Reference proteome</keyword>
<dbReference type="Gene3D" id="1.25.40.390">
    <property type="match status" value="1"/>
</dbReference>
<evidence type="ECO:0000256" key="1">
    <source>
        <dbReference type="ARBA" id="ARBA00004442"/>
    </source>
</evidence>
<accession>A0ABT8WKP7</accession>
<dbReference type="InterPro" id="IPR011990">
    <property type="entry name" value="TPR-like_helical_dom_sf"/>
</dbReference>
<dbReference type="RefSeq" id="WP_303300848.1">
    <property type="nucleotide sequence ID" value="NZ_BAABDA010000051.1"/>
</dbReference>
<evidence type="ECO:0000259" key="7">
    <source>
        <dbReference type="Pfam" id="PF14322"/>
    </source>
</evidence>
<dbReference type="Proteomes" id="UP001176806">
    <property type="component" value="Unassembled WGS sequence"/>
</dbReference>
<evidence type="ECO:0000256" key="3">
    <source>
        <dbReference type="ARBA" id="ARBA00022729"/>
    </source>
</evidence>
<evidence type="ECO:0000256" key="5">
    <source>
        <dbReference type="ARBA" id="ARBA00023237"/>
    </source>
</evidence>
<protein>
    <submittedName>
        <fullName evidence="8">RagB/SusD family nutrient uptake outer membrane protein</fullName>
    </submittedName>
</protein>
<keyword evidence="5" id="KW-0998">Cell outer membrane</keyword>
<dbReference type="Gene3D" id="1.25.40.900">
    <property type="match status" value="1"/>
</dbReference>
<reference evidence="8" key="1">
    <citation type="submission" date="2023-07" db="EMBL/GenBank/DDBJ databases">
        <title>Two novel species in the genus Flavivirga.</title>
        <authorList>
            <person name="Kwon K."/>
        </authorList>
    </citation>
    <scope>NUCLEOTIDE SEQUENCE</scope>
    <source>
        <strain evidence="8">KACC 14158</strain>
    </source>
</reference>
<feature type="domain" description="SusD-like N-terminal" evidence="7">
    <location>
        <begin position="39"/>
        <end position="235"/>
    </location>
</feature>
<dbReference type="InterPro" id="IPR012944">
    <property type="entry name" value="SusD_RagB_dom"/>
</dbReference>
<name>A0ABT8WKP7_9FLAO</name>
<dbReference type="CDD" id="cd08977">
    <property type="entry name" value="SusD"/>
    <property type="match status" value="1"/>
</dbReference>
<comment type="subcellular location">
    <subcellularLocation>
        <location evidence="1">Cell outer membrane</location>
    </subcellularLocation>
</comment>
<feature type="domain" description="RagB/SusD" evidence="6">
    <location>
        <begin position="302"/>
        <end position="484"/>
    </location>
</feature>
<dbReference type="EMBL" id="JAUOEL010000002">
    <property type="protein sequence ID" value="MDO5973726.1"/>
    <property type="molecule type" value="Genomic_DNA"/>
</dbReference>
<sequence>MNSIKRILVAFIVFGMVACNEAVLDQYPNHVISENLVYGSTENLEKVLIGAYNELSRSDYLGRVLYKRAAVKSADFRYVQTNYNPRTYELIEYKNEESTTNSGSAASLWNQAYKTISNLNIVLDYIDESDGNDAEKIKIKAEALALRGMIYFDLSRTFTYPWIWIKEGSNAQGLPLNLSSTENTVERSTLGQTYEQIILDMNMALELLNDNTWEEGSTKFITKTGVHALLSRIYLYKEDWDNALDYATEVLSVKGASNLMTVDNYVFNDYTSESLFEISITEENSLGSNGLGAQFNHDEGGQGDVISTSVFVNLLNEYTDDPRASLLKTDKEGTNMAFVKYINRADGGGLSIHNIPVIRLSEIYLIAAEACANGAGGGDPEALVFLNTLIEKRTSDFATHQATEIGDALKERIFKERRKELALEGHGIHDYIRLGKDVIRLAEDHVNTGVNIENLVISASSNKVIYPIPSSEVNASGIKQTTGYN</sequence>
<dbReference type="SUPFAM" id="SSF48452">
    <property type="entry name" value="TPR-like"/>
    <property type="match status" value="1"/>
</dbReference>